<dbReference type="EMBL" id="GBRH01227974">
    <property type="protein sequence ID" value="JAD69921.1"/>
    <property type="molecule type" value="Transcribed_RNA"/>
</dbReference>
<reference evidence="1" key="1">
    <citation type="submission" date="2014-09" db="EMBL/GenBank/DDBJ databases">
        <authorList>
            <person name="Magalhaes I.L.F."/>
            <person name="Oliveira U."/>
            <person name="Santos F.R."/>
            <person name="Vidigal T.H.D.A."/>
            <person name="Brescovit A.D."/>
            <person name="Santos A.J."/>
        </authorList>
    </citation>
    <scope>NUCLEOTIDE SEQUENCE</scope>
    <source>
        <tissue evidence="1">Shoot tissue taken approximately 20 cm above the soil surface</tissue>
    </source>
</reference>
<dbReference type="AlphaFoldDB" id="A0A0A9C2W6"/>
<reference evidence="1" key="2">
    <citation type="journal article" date="2015" name="Data Brief">
        <title>Shoot transcriptome of the giant reed, Arundo donax.</title>
        <authorList>
            <person name="Barrero R.A."/>
            <person name="Guerrero F.D."/>
            <person name="Moolhuijzen P."/>
            <person name="Goolsby J.A."/>
            <person name="Tidwell J."/>
            <person name="Bellgard S.E."/>
            <person name="Bellgard M.I."/>
        </authorList>
    </citation>
    <scope>NUCLEOTIDE SEQUENCE</scope>
    <source>
        <tissue evidence="1">Shoot tissue taken approximately 20 cm above the soil surface</tissue>
    </source>
</reference>
<accession>A0A0A9C2W6</accession>
<evidence type="ECO:0000313" key="1">
    <source>
        <dbReference type="EMBL" id="JAD69921.1"/>
    </source>
</evidence>
<proteinExistence type="predicted"/>
<organism evidence="1">
    <name type="scientific">Arundo donax</name>
    <name type="common">Giant reed</name>
    <name type="synonym">Donax arundinaceus</name>
    <dbReference type="NCBI Taxonomy" id="35708"/>
    <lineage>
        <taxon>Eukaryota</taxon>
        <taxon>Viridiplantae</taxon>
        <taxon>Streptophyta</taxon>
        <taxon>Embryophyta</taxon>
        <taxon>Tracheophyta</taxon>
        <taxon>Spermatophyta</taxon>
        <taxon>Magnoliopsida</taxon>
        <taxon>Liliopsida</taxon>
        <taxon>Poales</taxon>
        <taxon>Poaceae</taxon>
        <taxon>PACMAD clade</taxon>
        <taxon>Arundinoideae</taxon>
        <taxon>Arundineae</taxon>
        <taxon>Arundo</taxon>
    </lineage>
</organism>
<name>A0A0A9C2W6_ARUDO</name>
<protein>
    <submittedName>
        <fullName evidence="1">Uncharacterized protein</fullName>
    </submittedName>
</protein>
<sequence length="33" mass="3813">MTTRINQLLETNISSVPQSMHIHLVTITRPCYD</sequence>